<evidence type="ECO:0000313" key="3">
    <source>
        <dbReference type="EMBL" id="GAT63810.1"/>
    </source>
</evidence>
<keyword evidence="4" id="KW-1185">Reference proteome</keyword>
<name>A0A161LSN8_9BACT</name>
<feature type="transmembrane region" description="Helical" evidence="1">
    <location>
        <begin position="166"/>
        <end position="188"/>
    </location>
</feature>
<dbReference type="Pfam" id="PF07670">
    <property type="entry name" value="Gate"/>
    <property type="match status" value="1"/>
</dbReference>
<feature type="transmembrane region" description="Helical" evidence="1">
    <location>
        <begin position="269"/>
        <end position="294"/>
    </location>
</feature>
<dbReference type="STRING" id="681398.PJIAN_4352"/>
<keyword evidence="1" id="KW-0812">Transmembrane</keyword>
<feature type="transmembrane region" description="Helical" evidence="1">
    <location>
        <begin position="60"/>
        <end position="85"/>
    </location>
</feature>
<feature type="domain" description="Nucleoside transporter/FeoB GTPase Gate" evidence="2">
    <location>
        <begin position="20"/>
        <end position="103"/>
    </location>
</feature>
<organism evidence="3 4">
    <name type="scientific">Paludibacter jiangxiensis</name>
    <dbReference type="NCBI Taxonomy" id="681398"/>
    <lineage>
        <taxon>Bacteria</taxon>
        <taxon>Pseudomonadati</taxon>
        <taxon>Bacteroidota</taxon>
        <taxon>Bacteroidia</taxon>
        <taxon>Bacteroidales</taxon>
        <taxon>Paludibacteraceae</taxon>
        <taxon>Paludibacter</taxon>
    </lineage>
</organism>
<reference evidence="4" key="1">
    <citation type="submission" date="2016-04" db="EMBL/GenBank/DDBJ databases">
        <title>Draft genome sequence of Paludibacter jiangxiensis strain NM7.</title>
        <authorList>
            <person name="Qiu Y."/>
            <person name="Matsuura N."/>
            <person name="Ohashi A."/>
            <person name="Tourlousse M.D."/>
            <person name="Sekiguchi Y."/>
        </authorList>
    </citation>
    <scope>NUCLEOTIDE SEQUENCE [LARGE SCALE GENOMIC DNA]</scope>
    <source>
        <strain evidence="4">NM7</strain>
    </source>
</reference>
<feature type="transmembrane region" description="Helical" evidence="1">
    <location>
        <begin position="19"/>
        <end position="39"/>
    </location>
</feature>
<gene>
    <name evidence="3" type="ORF">PJIAN_4352</name>
</gene>
<feature type="transmembrane region" description="Helical" evidence="1">
    <location>
        <begin position="122"/>
        <end position="140"/>
    </location>
</feature>
<dbReference type="Proteomes" id="UP000076586">
    <property type="component" value="Unassembled WGS sequence"/>
</dbReference>
<dbReference type="OrthoDB" id="9779080at2"/>
<keyword evidence="1" id="KW-0472">Membrane</keyword>
<reference evidence="4" key="2">
    <citation type="journal article" date="2017" name="Genome Announc.">
        <title>Draft genome sequence of Paludibacter jiangxiensis NM7(T), a propionate-producing fermentative bacterium.</title>
        <authorList>
            <person name="Qiu Y.-L."/>
            <person name="Tourlousse D.M."/>
            <person name="Matsuura N."/>
            <person name="Ohashi A."/>
            <person name="Sekiguchi Y."/>
        </authorList>
    </citation>
    <scope>NUCLEOTIDE SEQUENCE [LARGE SCALE GENOMIC DNA]</scope>
    <source>
        <strain evidence="4">NM7</strain>
    </source>
</reference>
<accession>A0A161LSN8</accession>
<dbReference type="InterPro" id="IPR011642">
    <property type="entry name" value="Gate_dom"/>
</dbReference>
<dbReference type="EMBL" id="BDCR01000004">
    <property type="protein sequence ID" value="GAT63810.1"/>
    <property type="molecule type" value="Genomic_DNA"/>
</dbReference>
<protein>
    <submittedName>
        <fullName evidence="3">Nucleoside recognition</fullName>
    </submittedName>
</protein>
<dbReference type="RefSeq" id="WP_068705342.1">
    <property type="nucleotide sequence ID" value="NZ_BDCR01000004.1"/>
</dbReference>
<keyword evidence="1" id="KW-1133">Transmembrane helix</keyword>
<proteinExistence type="predicted"/>
<dbReference type="AlphaFoldDB" id="A0A161LSN8"/>
<evidence type="ECO:0000259" key="2">
    <source>
        <dbReference type="Pfam" id="PF07670"/>
    </source>
</evidence>
<evidence type="ECO:0000313" key="4">
    <source>
        <dbReference type="Proteomes" id="UP000076586"/>
    </source>
</evidence>
<feature type="transmembrane region" description="Helical" evidence="1">
    <location>
        <begin position="218"/>
        <end position="238"/>
    </location>
</feature>
<sequence>MQRVISCIRLALPKATHTIVWLLKLMLPVALLVSFLQYWGVMDWMAQYLSPVFTHIGLPGASAIVFITSLFLPLYSVLAVIATMTLGMREITILAIMCLISHSLIIETAVQKRTGSSVLNMLVVRIGMSFTAALLLNWLLPTTGFSVSHSTEQATHLSSVTDVLLLWAKSSMILIIKVSLILYGLFILQNLLNEFKWLDKISNFFAPLMKFFGLSREVSFLWFVAQTLGLAYGSAVVIEQVEKGIVNKRDANMLNYHIAVNHSLLEDTLLFVSIGVSMFWIVVPRIGLAFLVVWGIHAIRRIIPSVKL</sequence>
<evidence type="ECO:0000256" key="1">
    <source>
        <dbReference type="SAM" id="Phobius"/>
    </source>
</evidence>
<comment type="caution">
    <text evidence="3">The sequence shown here is derived from an EMBL/GenBank/DDBJ whole genome shotgun (WGS) entry which is preliminary data.</text>
</comment>